<gene>
    <name evidence="3" type="ORF">PGLA1383_LOCUS10311</name>
</gene>
<dbReference type="OrthoDB" id="424754at2759"/>
<evidence type="ECO:0000313" key="4">
    <source>
        <dbReference type="Proteomes" id="UP000654075"/>
    </source>
</evidence>
<dbReference type="InterPro" id="IPR029063">
    <property type="entry name" value="SAM-dependent_MTases_sf"/>
</dbReference>
<dbReference type="EMBL" id="CAJNNV010005095">
    <property type="protein sequence ID" value="CAE8591643.1"/>
    <property type="molecule type" value="Genomic_DNA"/>
</dbReference>
<dbReference type="Gene3D" id="3.40.50.150">
    <property type="entry name" value="Vaccinia Virus protein VP39"/>
    <property type="match status" value="1"/>
</dbReference>
<organism evidence="3 4">
    <name type="scientific">Polarella glacialis</name>
    <name type="common">Dinoflagellate</name>
    <dbReference type="NCBI Taxonomy" id="89957"/>
    <lineage>
        <taxon>Eukaryota</taxon>
        <taxon>Sar</taxon>
        <taxon>Alveolata</taxon>
        <taxon>Dinophyceae</taxon>
        <taxon>Suessiales</taxon>
        <taxon>Suessiaceae</taxon>
        <taxon>Polarella</taxon>
    </lineage>
</organism>
<accession>A0A813DUL5</accession>
<dbReference type="AlphaFoldDB" id="A0A813DUL5"/>
<protein>
    <recommendedName>
        <fullName evidence="2">Methyltransferase FkbM domain-containing protein</fullName>
    </recommendedName>
</protein>
<reference evidence="3" key="1">
    <citation type="submission" date="2021-02" db="EMBL/GenBank/DDBJ databases">
        <authorList>
            <person name="Dougan E. K."/>
            <person name="Rhodes N."/>
            <person name="Thang M."/>
            <person name="Chan C."/>
        </authorList>
    </citation>
    <scope>NUCLEOTIDE SEQUENCE</scope>
</reference>
<dbReference type="SUPFAM" id="SSF53335">
    <property type="entry name" value="S-adenosyl-L-methionine-dependent methyltransferases"/>
    <property type="match status" value="1"/>
</dbReference>
<feature type="domain" description="Methyltransferase FkbM" evidence="2">
    <location>
        <begin position="250"/>
        <end position="431"/>
    </location>
</feature>
<keyword evidence="4" id="KW-1185">Reference proteome</keyword>
<feature type="chain" id="PRO_5032819047" description="Methyltransferase FkbM domain-containing protein" evidence="1">
    <location>
        <begin position="20"/>
        <end position="487"/>
    </location>
</feature>
<name>A0A813DUL5_POLGL</name>
<sequence length="487" mass="55160">MTWLIFVVRTLLLVLICEGRSCFRDYKHREHFLVKLSARSLRYQCDIRTSHPEECKDLQIEDAMNWMAATHYDALAPFRERCSKNGFRVFELIMDNQKRNLLPSLGTDSWLFQWHYAQTCVPFSCTPLEVLQFIWPLRMQTELGLEKRPVAPFDGSIEFAELTVQTASIQTLQKRGEKPRLMSRRARVPALLLAFFGVQQEHNLLSLLSVSAEASGLLGLDLDVKGMSRIGPDRMLRLPATVSSVIVDVGVSIQSEFVERLQSDPTVLLIGFEPLPLAYEAQRSWLERQPASIADRFWLFPVAIAAEPDIVLMHVSNGTGYCSSLLPWNDSSVVVVGGSEECHTEIGQIPVLQVPLAPILSLLPVEVELLKVDAQGFDFEVVLTAGEFLRRVRRVQLELQAVDPGDRRLRYAGQKTKGEIIPRMAGLGFRLENCVIVSQIINEEDCIFLVRFELSNPGSWRNIRLVKKQSTWKLPRALVTFMSPVGK</sequence>
<proteinExistence type="predicted"/>
<comment type="caution">
    <text evidence="3">The sequence shown here is derived from an EMBL/GenBank/DDBJ whole genome shotgun (WGS) entry which is preliminary data.</text>
</comment>
<keyword evidence="1" id="KW-0732">Signal</keyword>
<dbReference type="InterPro" id="IPR006342">
    <property type="entry name" value="FkbM_mtfrase"/>
</dbReference>
<evidence type="ECO:0000313" key="3">
    <source>
        <dbReference type="EMBL" id="CAE8591643.1"/>
    </source>
</evidence>
<evidence type="ECO:0000256" key="1">
    <source>
        <dbReference type="SAM" id="SignalP"/>
    </source>
</evidence>
<dbReference type="Proteomes" id="UP000654075">
    <property type="component" value="Unassembled WGS sequence"/>
</dbReference>
<feature type="signal peptide" evidence="1">
    <location>
        <begin position="1"/>
        <end position="19"/>
    </location>
</feature>
<dbReference type="Pfam" id="PF05050">
    <property type="entry name" value="Methyltransf_21"/>
    <property type="match status" value="1"/>
</dbReference>
<evidence type="ECO:0000259" key="2">
    <source>
        <dbReference type="Pfam" id="PF05050"/>
    </source>
</evidence>